<gene>
    <name evidence="4" type="ORF">OG327_01105</name>
</gene>
<sequence length="243" mass="24817">MSHDSPESGIVPDDRLLVRPYVAPSGLPSGPEVSPWPQSGPYAVPGPAPAREAVPAPAATPRAGAPGERGTDRRGADPLTLAVLVLLALAAAGGLVFLLSDPEPEPPRAEPPTGLSMPALPERSPGAGEEPAPETSVRPATTAPPTESPSPDPTATRSAQPTPSASAPSGRSADSGVTLRMGDRGPEVRALQEMLFGQGFTYVSVTGVYDGQTKRGVSQLQRDRSVKGDPNGVYGPAARAAME</sequence>
<feature type="transmembrane region" description="Helical" evidence="2">
    <location>
        <begin position="79"/>
        <end position="99"/>
    </location>
</feature>
<evidence type="ECO:0000256" key="1">
    <source>
        <dbReference type="SAM" id="MobiDB-lite"/>
    </source>
</evidence>
<dbReference type="Pfam" id="PF01471">
    <property type="entry name" value="PG_binding_1"/>
    <property type="match status" value="1"/>
</dbReference>
<keyword evidence="2" id="KW-0812">Transmembrane</keyword>
<evidence type="ECO:0000259" key="3">
    <source>
        <dbReference type="Pfam" id="PF01471"/>
    </source>
</evidence>
<dbReference type="EMBL" id="CP108264">
    <property type="protein sequence ID" value="WTU72040.1"/>
    <property type="molecule type" value="Genomic_DNA"/>
</dbReference>
<feature type="compositionally biased region" description="Low complexity" evidence="1">
    <location>
        <begin position="43"/>
        <end position="68"/>
    </location>
</feature>
<keyword evidence="2" id="KW-0472">Membrane</keyword>
<feature type="region of interest" description="Disordered" evidence="1">
    <location>
        <begin position="21"/>
        <end position="75"/>
    </location>
</feature>
<protein>
    <submittedName>
        <fullName evidence="4">Peptidoglycan-binding protein</fullName>
    </submittedName>
</protein>
<dbReference type="AlphaFoldDB" id="A0AAU2JH52"/>
<feature type="domain" description="Peptidoglycan binding-like" evidence="3">
    <location>
        <begin position="184"/>
        <end position="242"/>
    </location>
</feature>
<proteinExistence type="predicted"/>
<evidence type="ECO:0000313" key="4">
    <source>
        <dbReference type="EMBL" id="WTU72040.1"/>
    </source>
</evidence>
<reference evidence="4" key="1">
    <citation type="submission" date="2022-10" db="EMBL/GenBank/DDBJ databases">
        <title>The complete genomes of actinobacterial strains from the NBC collection.</title>
        <authorList>
            <person name="Joergensen T.S."/>
            <person name="Alvarez Arevalo M."/>
            <person name="Sterndorff E.B."/>
            <person name="Faurdal D."/>
            <person name="Vuksanovic O."/>
            <person name="Mourched A.-S."/>
            <person name="Charusanti P."/>
            <person name="Shaw S."/>
            <person name="Blin K."/>
            <person name="Weber T."/>
        </authorList>
    </citation>
    <scope>NUCLEOTIDE SEQUENCE</scope>
    <source>
        <strain evidence="4">NBC_00049</strain>
    </source>
</reference>
<feature type="region of interest" description="Disordered" evidence="1">
    <location>
        <begin position="98"/>
        <end position="185"/>
    </location>
</feature>
<organism evidence="4">
    <name type="scientific">Streptomyces sp. NBC_00049</name>
    <dbReference type="NCBI Taxonomy" id="2903617"/>
    <lineage>
        <taxon>Bacteria</taxon>
        <taxon>Bacillati</taxon>
        <taxon>Actinomycetota</taxon>
        <taxon>Actinomycetes</taxon>
        <taxon>Kitasatosporales</taxon>
        <taxon>Streptomycetaceae</taxon>
        <taxon>Streptomyces</taxon>
    </lineage>
</organism>
<keyword evidence="2" id="KW-1133">Transmembrane helix</keyword>
<evidence type="ECO:0000256" key="2">
    <source>
        <dbReference type="SAM" id="Phobius"/>
    </source>
</evidence>
<dbReference type="Gene3D" id="1.10.101.10">
    <property type="entry name" value="PGBD-like superfamily/PGBD"/>
    <property type="match status" value="1"/>
</dbReference>
<name>A0AAU2JH52_9ACTN</name>
<feature type="compositionally biased region" description="Low complexity" evidence="1">
    <location>
        <begin position="153"/>
        <end position="169"/>
    </location>
</feature>
<dbReference type="SUPFAM" id="SSF47090">
    <property type="entry name" value="PGBD-like"/>
    <property type="match status" value="1"/>
</dbReference>
<dbReference type="InterPro" id="IPR036366">
    <property type="entry name" value="PGBDSf"/>
</dbReference>
<accession>A0AAU2JH52</accession>
<dbReference type="InterPro" id="IPR002477">
    <property type="entry name" value="Peptidoglycan-bd-like"/>
</dbReference>
<feature type="region of interest" description="Disordered" evidence="1">
    <location>
        <begin position="216"/>
        <end position="243"/>
    </location>
</feature>
<dbReference type="InterPro" id="IPR036365">
    <property type="entry name" value="PGBD-like_sf"/>
</dbReference>